<accession>A0A343WH11</accession>
<dbReference type="Pfam" id="PF03392">
    <property type="entry name" value="OS-D"/>
    <property type="match status" value="1"/>
</dbReference>
<evidence type="ECO:0000313" key="2">
    <source>
        <dbReference type="EMBL" id="AWC68035.1"/>
    </source>
</evidence>
<feature type="signal peptide" evidence="1">
    <location>
        <begin position="1"/>
        <end position="19"/>
    </location>
</feature>
<dbReference type="SUPFAM" id="SSF100910">
    <property type="entry name" value="Chemosensory protein Csp2"/>
    <property type="match status" value="1"/>
</dbReference>
<reference evidence="2" key="1">
    <citation type="submission" date="2017-07" db="EMBL/GenBank/DDBJ databases">
        <authorList>
            <person name="Sun Z.S."/>
            <person name="Albrecht U."/>
            <person name="Echele G."/>
            <person name="Lee C.C."/>
        </authorList>
    </citation>
    <scope>NUCLEOTIDE SEQUENCE</scope>
</reference>
<proteinExistence type="evidence at transcript level"/>
<protein>
    <submittedName>
        <fullName evidence="2">Chemosensory protein 16</fullName>
    </submittedName>
</protein>
<dbReference type="Gene3D" id="1.10.2080.10">
    <property type="entry name" value="Insect odorant-binding protein A10/Ejaculatory bulb-specific protein 3"/>
    <property type="match status" value="1"/>
</dbReference>
<name>A0A343WH11_MATON</name>
<dbReference type="AlphaFoldDB" id="A0A343WH11"/>
<sequence length="108" mass="11972">MKAVAVFLVGLAQFCTAEGQKVGKGADIKGLLENRYFMKQQLSCVVKSGPCNFIGLQMQGAVTEVVSRNCQNCNPQQRATANQVMTFIRNNYPDYYRQIIARYSPQGG</sequence>
<organism evidence="2">
    <name type="scientific">Matsumurasca onukii</name>
    <name type="common">Tea green leafhopper</name>
    <name type="synonym">Empoasca onukii</name>
    <dbReference type="NCBI Taxonomy" id="2912585"/>
    <lineage>
        <taxon>Eukaryota</taxon>
        <taxon>Metazoa</taxon>
        <taxon>Ecdysozoa</taxon>
        <taxon>Arthropoda</taxon>
        <taxon>Hexapoda</taxon>
        <taxon>Insecta</taxon>
        <taxon>Pterygota</taxon>
        <taxon>Neoptera</taxon>
        <taxon>Paraneoptera</taxon>
        <taxon>Hemiptera</taxon>
        <taxon>Auchenorrhyncha</taxon>
        <taxon>Membracoidea</taxon>
        <taxon>Cicadellidae</taxon>
        <taxon>Typhlocybinae</taxon>
        <taxon>Empoascini</taxon>
        <taxon>Matsumurasca</taxon>
    </lineage>
</organism>
<keyword evidence="1" id="KW-0732">Signal</keyword>
<feature type="chain" id="PRO_5016616198" evidence="1">
    <location>
        <begin position="20"/>
        <end position="108"/>
    </location>
</feature>
<dbReference type="InterPro" id="IPR005055">
    <property type="entry name" value="A10/PebIII"/>
</dbReference>
<dbReference type="InterPro" id="IPR036682">
    <property type="entry name" value="OS_D_A10/PebIII_sf"/>
</dbReference>
<gene>
    <name evidence="2" type="primary">CSP16</name>
</gene>
<dbReference type="PANTHER" id="PTHR11257">
    <property type="entry name" value="CHEMOSENSORY PROTEIN-RELATED"/>
    <property type="match status" value="1"/>
</dbReference>
<dbReference type="EMBL" id="MF509615">
    <property type="protein sequence ID" value="AWC68035.1"/>
    <property type="molecule type" value="mRNA"/>
</dbReference>
<evidence type="ECO:0000256" key="1">
    <source>
        <dbReference type="SAM" id="SignalP"/>
    </source>
</evidence>